<keyword evidence="7" id="KW-1185">Reference proteome</keyword>
<evidence type="ECO:0000256" key="4">
    <source>
        <dbReference type="SAM" id="MobiDB-lite"/>
    </source>
</evidence>
<name>A0A8H5HBR8_9AGAR</name>
<keyword evidence="3" id="KW-0949">S-adenosyl-L-methionine</keyword>
<protein>
    <recommendedName>
        <fullName evidence="5">SET domain-containing protein</fullName>
    </recommendedName>
</protein>
<dbReference type="SUPFAM" id="SSF81822">
    <property type="entry name" value="RuBisCo LSMT C-terminal, substrate-binding domain"/>
    <property type="match status" value="1"/>
</dbReference>
<feature type="compositionally biased region" description="Acidic residues" evidence="4">
    <location>
        <begin position="235"/>
        <end position="245"/>
    </location>
</feature>
<dbReference type="GO" id="GO:0032259">
    <property type="term" value="P:methylation"/>
    <property type="evidence" value="ECO:0007669"/>
    <property type="project" value="UniProtKB-KW"/>
</dbReference>
<dbReference type="PANTHER" id="PTHR13271">
    <property type="entry name" value="UNCHARACTERIZED PUTATIVE METHYLTRANSFERASE"/>
    <property type="match status" value="1"/>
</dbReference>
<dbReference type="Pfam" id="PF09273">
    <property type="entry name" value="Rubis-subs-bind"/>
    <property type="match status" value="1"/>
</dbReference>
<dbReference type="InterPro" id="IPR001214">
    <property type="entry name" value="SET_dom"/>
</dbReference>
<dbReference type="SUPFAM" id="SSF82199">
    <property type="entry name" value="SET domain"/>
    <property type="match status" value="1"/>
</dbReference>
<feature type="compositionally biased region" description="Basic and acidic residues" evidence="4">
    <location>
        <begin position="223"/>
        <end position="234"/>
    </location>
</feature>
<gene>
    <name evidence="6" type="ORF">D9615_004738</name>
</gene>
<reference evidence="6 7" key="1">
    <citation type="journal article" date="2020" name="ISME J.">
        <title>Uncovering the hidden diversity of litter-decomposition mechanisms in mushroom-forming fungi.</title>
        <authorList>
            <person name="Floudas D."/>
            <person name="Bentzer J."/>
            <person name="Ahren D."/>
            <person name="Johansson T."/>
            <person name="Persson P."/>
            <person name="Tunlid A."/>
        </authorList>
    </citation>
    <scope>NUCLEOTIDE SEQUENCE [LARGE SCALE GENOMIC DNA]</scope>
    <source>
        <strain evidence="6 7">CBS 661.87</strain>
    </source>
</reference>
<dbReference type="AlphaFoldDB" id="A0A8H5HBR8"/>
<keyword evidence="1" id="KW-0489">Methyltransferase</keyword>
<feature type="compositionally biased region" description="Acidic residues" evidence="4">
    <location>
        <begin position="212"/>
        <end position="222"/>
    </location>
</feature>
<dbReference type="Proteomes" id="UP000565441">
    <property type="component" value="Unassembled WGS sequence"/>
</dbReference>
<dbReference type="Gene3D" id="3.90.1420.10">
    <property type="entry name" value="Rubisco LSMT, substrate-binding domain"/>
    <property type="match status" value="1"/>
</dbReference>
<dbReference type="Gene3D" id="3.90.1410.10">
    <property type="entry name" value="set domain protein methyltransferase, domain 1"/>
    <property type="match status" value="2"/>
</dbReference>
<evidence type="ECO:0000313" key="6">
    <source>
        <dbReference type="EMBL" id="KAF5380369.1"/>
    </source>
</evidence>
<dbReference type="EMBL" id="JAACJP010000013">
    <property type="protein sequence ID" value="KAF5380369.1"/>
    <property type="molecule type" value="Genomic_DNA"/>
</dbReference>
<dbReference type="GO" id="GO:0005634">
    <property type="term" value="C:nucleus"/>
    <property type="evidence" value="ECO:0007669"/>
    <property type="project" value="UniProtKB-SubCell"/>
</dbReference>
<evidence type="ECO:0000259" key="5">
    <source>
        <dbReference type="PROSITE" id="PS50280"/>
    </source>
</evidence>
<dbReference type="CDD" id="cd19178">
    <property type="entry name" value="SET_SETD6"/>
    <property type="match status" value="1"/>
</dbReference>
<proteinExistence type="predicted"/>
<feature type="domain" description="SET" evidence="5">
    <location>
        <begin position="23"/>
        <end position="293"/>
    </location>
</feature>
<organism evidence="6 7">
    <name type="scientific">Tricholomella constricta</name>
    <dbReference type="NCBI Taxonomy" id="117010"/>
    <lineage>
        <taxon>Eukaryota</taxon>
        <taxon>Fungi</taxon>
        <taxon>Dikarya</taxon>
        <taxon>Basidiomycota</taxon>
        <taxon>Agaricomycotina</taxon>
        <taxon>Agaricomycetes</taxon>
        <taxon>Agaricomycetidae</taxon>
        <taxon>Agaricales</taxon>
        <taxon>Tricholomatineae</taxon>
        <taxon>Lyophyllaceae</taxon>
        <taxon>Tricholomella</taxon>
    </lineage>
</organism>
<comment type="caution">
    <text evidence="6">The sequence shown here is derived from an EMBL/GenBank/DDBJ whole genome shotgun (WGS) entry which is preliminary data.</text>
</comment>
<keyword evidence="2" id="KW-0808">Transferase</keyword>
<dbReference type="OrthoDB" id="341421at2759"/>
<dbReference type="InterPro" id="IPR050600">
    <property type="entry name" value="SETD3_SETD6_MTase"/>
</dbReference>
<dbReference type="GO" id="GO:0016279">
    <property type="term" value="F:protein-lysine N-methyltransferase activity"/>
    <property type="evidence" value="ECO:0007669"/>
    <property type="project" value="UniProtKB-UniRule"/>
</dbReference>
<evidence type="ECO:0000256" key="1">
    <source>
        <dbReference type="ARBA" id="ARBA00022603"/>
    </source>
</evidence>
<feature type="region of interest" description="Disordered" evidence="4">
    <location>
        <begin position="465"/>
        <end position="492"/>
    </location>
</feature>
<dbReference type="InterPro" id="IPR036464">
    <property type="entry name" value="Rubisco_LSMT_subst-bd_sf"/>
</dbReference>
<accession>A0A8H5HBR8</accession>
<evidence type="ECO:0000256" key="2">
    <source>
        <dbReference type="ARBA" id="ARBA00022679"/>
    </source>
</evidence>
<dbReference type="InterPro" id="IPR046341">
    <property type="entry name" value="SET_dom_sf"/>
</dbReference>
<feature type="region of interest" description="Disordered" evidence="4">
    <location>
        <begin position="194"/>
        <end position="247"/>
    </location>
</feature>
<dbReference type="Pfam" id="PF00856">
    <property type="entry name" value="SET"/>
    <property type="match status" value="1"/>
</dbReference>
<evidence type="ECO:0000256" key="3">
    <source>
        <dbReference type="ARBA" id="ARBA00022691"/>
    </source>
</evidence>
<evidence type="ECO:0000313" key="7">
    <source>
        <dbReference type="Proteomes" id="UP000565441"/>
    </source>
</evidence>
<sequence length="492" mass="55302">MSENSLEPFLSWFQKYGGSVDADLVGFAMFPESEGGRGVVALKDIPEAHVLFSIPRSLTLSIRTSSLPSRFGASAWQKMKLDQGWTGLILCMMWETARGTSSKWLEYFDTLPTHFDTPMFWNQADLTELAGTSVIEKLGREEAEQSYTEKLLPAIQTRPDIFSPEQAEYYSLASYHLMGSRILSRSFSVEKWNSGEEENENSNTPNSRADEMDVDSSEGPEGAEEKIDESHHDEMEEEDEEDDSSDTAMVPMADMLNARYGSENARLFDDENELRMISIKPIKAGEQIWNTFGDLPNSELLRRYGHVDLLPLSKGGLGNPGDVVEIRADIAVSVTAQRHLSLTSESSQERIEWWLEEGGDDMFVLESDLELPEPLISLIRLLLLEQGEWETARRKGKPPKPKVDAVILSIVHDVLETRLKAYPTTLQEDEGKVSEQISTNVKHAIVVRMGEKRILHDTLMKVRDLQTQGNGKGVKKREGAEDSGSAQKRSRK</sequence>
<dbReference type="PROSITE" id="PS50280">
    <property type="entry name" value="SET"/>
    <property type="match status" value="1"/>
</dbReference>
<dbReference type="PANTHER" id="PTHR13271:SF34">
    <property type="entry name" value="N-LYSINE METHYLTRANSFERASE SETD6"/>
    <property type="match status" value="1"/>
</dbReference>
<dbReference type="InterPro" id="IPR044430">
    <property type="entry name" value="SETD6_SET"/>
</dbReference>
<dbReference type="InterPro" id="IPR015353">
    <property type="entry name" value="Rubisco_LSMT_subst-bd"/>
</dbReference>